<feature type="compositionally biased region" description="Low complexity" evidence="1">
    <location>
        <begin position="402"/>
        <end position="413"/>
    </location>
</feature>
<organism evidence="2">
    <name type="scientific">Tanacetum cinerariifolium</name>
    <name type="common">Dalmatian daisy</name>
    <name type="synonym">Chrysanthemum cinerariifolium</name>
    <dbReference type="NCBI Taxonomy" id="118510"/>
    <lineage>
        <taxon>Eukaryota</taxon>
        <taxon>Viridiplantae</taxon>
        <taxon>Streptophyta</taxon>
        <taxon>Embryophyta</taxon>
        <taxon>Tracheophyta</taxon>
        <taxon>Spermatophyta</taxon>
        <taxon>Magnoliopsida</taxon>
        <taxon>eudicotyledons</taxon>
        <taxon>Gunneridae</taxon>
        <taxon>Pentapetalae</taxon>
        <taxon>asterids</taxon>
        <taxon>campanulids</taxon>
        <taxon>Asterales</taxon>
        <taxon>Asteraceae</taxon>
        <taxon>Asteroideae</taxon>
        <taxon>Anthemideae</taxon>
        <taxon>Anthemidinae</taxon>
        <taxon>Tanacetum</taxon>
    </lineage>
</organism>
<evidence type="ECO:0000256" key="1">
    <source>
        <dbReference type="SAM" id="MobiDB-lite"/>
    </source>
</evidence>
<name>A0A6L2JTC9_TANCI</name>
<feature type="compositionally biased region" description="Basic and acidic residues" evidence="1">
    <location>
        <begin position="436"/>
        <end position="447"/>
    </location>
</feature>
<proteinExistence type="predicted"/>
<gene>
    <name evidence="2" type="ORF">Tci_011785</name>
</gene>
<feature type="region of interest" description="Disordered" evidence="1">
    <location>
        <begin position="23"/>
        <end position="71"/>
    </location>
</feature>
<dbReference type="InterPro" id="IPR040256">
    <property type="entry name" value="At4g02000-like"/>
</dbReference>
<feature type="compositionally biased region" description="Low complexity" evidence="1">
    <location>
        <begin position="42"/>
        <end position="55"/>
    </location>
</feature>
<evidence type="ECO:0000313" key="2">
    <source>
        <dbReference type="EMBL" id="GEU39807.1"/>
    </source>
</evidence>
<feature type="region of interest" description="Disordered" evidence="1">
    <location>
        <begin position="394"/>
        <end position="485"/>
    </location>
</feature>
<dbReference type="EMBL" id="BKCJ010001219">
    <property type="protein sequence ID" value="GEU39807.1"/>
    <property type="molecule type" value="Genomic_DNA"/>
</dbReference>
<dbReference type="PANTHER" id="PTHR31286:SF99">
    <property type="entry name" value="DUF4283 DOMAIN-CONTAINING PROTEIN"/>
    <property type="match status" value="1"/>
</dbReference>
<evidence type="ECO:0008006" key="3">
    <source>
        <dbReference type="Google" id="ProtNLM"/>
    </source>
</evidence>
<protein>
    <recommendedName>
        <fullName evidence="3">DUF4283 domain-containing protein</fullName>
    </recommendedName>
</protein>
<comment type="caution">
    <text evidence="2">The sequence shown here is derived from an EMBL/GenBank/DDBJ whole genome shotgun (WGS) entry which is preliminary data.</text>
</comment>
<dbReference type="PANTHER" id="PTHR31286">
    <property type="entry name" value="GLYCINE-RICH CELL WALL STRUCTURAL PROTEIN 1.8-LIKE"/>
    <property type="match status" value="1"/>
</dbReference>
<accession>A0A6L2JTC9</accession>
<dbReference type="AlphaFoldDB" id="A0A6L2JTC9"/>
<feature type="compositionally biased region" description="Acidic residues" evidence="1">
    <location>
        <begin position="456"/>
        <end position="466"/>
    </location>
</feature>
<sequence>MTISHGVLDDYYDLHDRVMYPLTAQQEQKTRKDYGTKRGRDSISSSFAFGQPSSSHLNDNDSDGNDEGTSQMEAGFLLGNKSKAKHNKKDIGDSCKKAAPLLSDLARKVRNIDGKMLGKDGKPLHPIRSVAHPMVNIGFADPNMENVFNDLLGSSSNTNASQNASSLGNTSQHVRNSAVAIPMDAIDEINSRFVNTLYGFPVGKRLAFPMVENFVKYAWAKFGLNRAIMHHEWKPNTLIKKEIVSKVPLWVKMHNVPILTYSKGRSEYARALVEVSAEVPLVDSVDIDIPREDGKGYTTFIIRIEYEWQPSRCGTCKIFDHLKGVCPMKKKAGPMKKSERKTDVMKDKRHVHITGNKNKGKQVNTQRNIKGYHVNVPKTKLVYRAVVKPQDGNYVASNIEQSSDTTKKPSPSESSKEDEESVLEYIGNNDINGCTSREEQGDKDLTKKPSSSMEVLNEDSDTDVEEVFLPNDRTTFPSSSGGGGQ</sequence>
<reference evidence="2" key="1">
    <citation type="journal article" date="2019" name="Sci. Rep.">
        <title>Draft genome of Tanacetum cinerariifolium, the natural source of mosquito coil.</title>
        <authorList>
            <person name="Yamashiro T."/>
            <person name="Shiraishi A."/>
            <person name="Satake H."/>
            <person name="Nakayama K."/>
        </authorList>
    </citation>
    <scope>NUCLEOTIDE SEQUENCE</scope>
</reference>
<feature type="compositionally biased region" description="Basic and acidic residues" evidence="1">
    <location>
        <begin position="28"/>
        <end position="41"/>
    </location>
</feature>